<feature type="non-terminal residue" evidence="1">
    <location>
        <position position="1"/>
    </location>
</feature>
<dbReference type="AlphaFoldDB" id="A0A3M5EI01"/>
<reference evidence="1 2" key="1">
    <citation type="submission" date="2018-08" db="EMBL/GenBank/DDBJ databases">
        <title>Recombination of ecologically and evolutionarily significant loci maintains genetic cohesion in the Pseudomonas syringae species complex.</title>
        <authorList>
            <person name="Dillon M."/>
            <person name="Thakur S."/>
            <person name="Almeida R.N.D."/>
            <person name="Weir B.S."/>
            <person name="Guttman D.S."/>
        </authorList>
    </citation>
    <scope>NUCLEOTIDE SEQUENCE [LARGE SCALE GENOMIC DNA]</scope>
    <source>
        <strain evidence="1 2">ICMP 7846</strain>
    </source>
</reference>
<sequence>ADIAALVSGQRGRQVYRQGDTDLGIWSAGMVQGLIDDEPACAELLRDIVEQARQLVRQRLEGMLAGV</sequence>
<organism evidence="1 2">
    <name type="scientific">Pseudomonas aeruginosa</name>
    <dbReference type="NCBI Taxonomy" id="287"/>
    <lineage>
        <taxon>Bacteria</taxon>
        <taxon>Pseudomonadati</taxon>
        <taxon>Pseudomonadota</taxon>
        <taxon>Gammaproteobacteria</taxon>
        <taxon>Pseudomonadales</taxon>
        <taxon>Pseudomonadaceae</taxon>
        <taxon>Pseudomonas</taxon>
    </lineage>
</organism>
<dbReference type="Gene3D" id="3.20.20.70">
    <property type="entry name" value="Aldolase class I"/>
    <property type="match status" value="1"/>
</dbReference>
<gene>
    <name evidence="1" type="ORF">ALP65_03727</name>
</gene>
<evidence type="ECO:0000313" key="1">
    <source>
        <dbReference type="EMBL" id="RMS61461.1"/>
    </source>
</evidence>
<accession>A0A3M5EI01</accession>
<name>A0A3M5EI01_PSEAI</name>
<dbReference type="EMBL" id="RBSQ01000278">
    <property type="protein sequence ID" value="RMS61461.1"/>
    <property type="molecule type" value="Genomic_DNA"/>
</dbReference>
<dbReference type="Proteomes" id="UP000270834">
    <property type="component" value="Unassembled WGS sequence"/>
</dbReference>
<protein>
    <recommendedName>
        <fullName evidence="3">Nitronate monooxygenase</fullName>
    </recommendedName>
</protein>
<dbReference type="InterPro" id="IPR013785">
    <property type="entry name" value="Aldolase_TIM"/>
</dbReference>
<evidence type="ECO:0000313" key="2">
    <source>
        <dbReference type="Proteomes" id="UP000270834"/>
    </source>
</evidence>
<comment type="caution">
    <text evidence="1">The sequence shown here is derived from an EMBL/GenBank/DDBJ whole genome shotgun (WGS) entry which is preliminary data.</text>
</comment>
<proteinExistence type="predicted"/>
<evidence type="ECO:0008006" key="3">
    <source>
        <dbReference type="Google" id="ProtNLM"/>
    </source>
</evidence>